<dbReference type="Pfam" id="PF00440">
    <property type="entry name" value="TetR_N"/>
    <property type="match status" value="1"/>
</dbReference>
<sequence>MPQDSTAAARIRRAATEAFGEQGYGGTSTRDITRRLGLSAAALYPHYPSKEELLYAISLDGHRAALAVLRAADDPAAPPAARLRAVVAAFTAWQARQSTLARVVQYEIRALSPEHYRTVVAIRHETSAVLAAIIEAGRAAGDFTVPDPAGALLAISSLCVDVCRWFPAGAHDDPDRLAALYADLAARMLA</sequence>
<dbReference type="PROSITE" id="PS50977">
    <property type="entry name" value="HTH_TETR_2"/>
    <property type="match status" value="1"/>
</dbReference>
<organism evidence="4 5">
    <name type="scientific">Actinomadura parmotrematis</name>
    <dbReference type="NCBI Taxonomy" id="2864039"/>
    <lineage>
        <taxon>Bacteria</taxon>
        <taxon>Bacillati</taxon>
        <taxon>Actinomycetota</taxon>
        <taxon>Actinomycetes</taxon>
        <taxon>Streptosporangiales</taxon>
        <taxon>Thermomonosporaceae</taxon>
        <taxon>Actinomadura</taxon>
    </lineage>
</organism>
<protein>
    <submittedName>
        <fullName evidence="4">TetR/AcrR family transcriptional regulator</fullName>
    </submittedName>
</protein>
<name>A0ABS7FMS7_9ACTN</name>
<dbReference type="InterPro" id="IPR050109">
    <property type="entry name" value="HTH-type_TetR-like_transc_reg"/>
</dbReference>
<feature type="domain" description="HTH tetR-type" evidence="3">
    <location>
        <begin position="5"/>
        <end position="65"/>
    </location>
</feature>
<keyword evidence="1 2" id="KW-0238">DNA-binding</keyword>
<accession>A0ABS7FMS7</accession>
<dbReference type="PRINTS" id="PR00455">
    <property type="entry name" value="HTHTETR"/>
</dbReference>
<dbReference type="PANTHER" id="PTHR30055">
    <property type="entry name" value="HTH-TYPE TRANSCRIPTIONAL REGULATOR RUTR"/>
    <property type="match status" value="1"/>
</dbReference>
<keyword evidence="5" id="KW-1185">Reference proteome</keyword>
<proteinExistence type="predicted"/>
<dbReference type="InterPro" id="IPR001647">
    <property type="entry name" value="HTH_TetR"/>
</dbReference>
<evidence type="ECO:0000256" key="1">
    <source>
        <dbReference type="ARBA" id="ARBA00023125"/>
    </source>
</evidence>
<dbReference type="EMBL" id="JAIBOA010000002">
    <property type="protein sequence ID" value="MBW8481685.1"/>
    <property type="molecule type" value="Genomic_DNA"/>
</dbReference>
<dbReference type="InterPro" id="IPR036271">
    <property type="entry name" value="Tet_transcr_reg_TetR-rel_C_sf"/>
</dbReference>
<dbReference type="SUPFAM" id="SSF48498">
    <property type="entry name" value="Tetracyclin repressor-like, C-terminal domain"/>
    <property type="match status" value="1"/>
</dbReference>
<evidence type="ECO:0000313" key="4">
    <source>
        <dbReference type="EMBL" id="MBW8481685.1"/>
    </source>
</evidence>
<dbReference type="Proteomes" id="UP000774570">
    <property type="component" value="Unassembled WGS sequence"/>
</dbReference>
<dbReference type="InterPro" id="IPR041490">
    <property type="entry name" value="KstR2_TetR_C"/>
</dbReference>
<dbReference type="PANTHER" id="PTHR30055:SF200">
    <property type="entry name" value="HTH-TYPE TRANSCRIPTIONAL REPRESSOR BDCR"/>
    <property type="match status" value="1"/>
</dbReference>
<feature type="DNA-binding region" description="H-T-H motif" evidence="2">
    <location>
        <begin position="28"/>
        <end position="47"/>
    </location>
</feature>
<dbReference type="RefSeq" id="WP_220163540.1">
    <property type="nucleotide sequence ID" value="NZ_JAIBOA010000002.1"/>
</dbReference>
<evidence type="ECO:0000313" key="5">
    <source>
        <dbReference type="Proteomes" id="UP000774570"/>
    </source>
</evidence>
<evidence type="ECO:0000256" key="2">
    <source>
        <dbReference type="PROSITE-ProRule" id="PRU00335"/>
    </source>
</evidence>
<dbReference type="Pfam" id="PF17932">
    <property type="entry name" value="TetR_C_24"/>
    <property type="match status" value="1"/>
</dbReference>
<dbReference type="SUPFAM" id="SSF46689">
    <property type="entry name" value="Homeodomain-like"/>
    <property type="match status" value="1"/>
</dbReference>
<gene>
    <name evidence="4" type="ORF">K1Y72_04825</name>
</gene>
<evidence type="ECO:0000259" key="3">
    <source>
        <dbReference type="PROSITE" id="PS50977"/>
    </source>
</evidence>
<reference evidence="4 5" key="1">
    <citation type="submission" date="2021-07" db="EMBL/GenBank/DDBJ databases">
        <title>Actinomadura sp. PM05-2 isolated from lichen.</title>
        <authorList>
            <person name="Somphong A."/>
            <person name="Phongsopitanun W."/>
            <person name="Tanasupawat S."/>
            <person name="Peongsungnone V."/>
        </authorList>
    </citation>
    <scope>NUCLEOTIDE SEQUENCE [LARGE SCALE GENOMIC DNA]</scope>
    <source>
        <strain evidence="4 5">PM05-2</strain>
    </source>
</reference>
<dbReference type="InterPro" id="IPR009057">
    <property type="entry name" value="Homeodomain-like_sf"/>
</dbReference>
<comment type="caution">
    <text evidence="4">The sequence shown here is derived from an EMBL/GenBank/DDBJ whole genome shotgun (WGS) entry which is preliminary data.</text>
</comment>
<dbReference type="Gene3D" id="1.10.357.10">
    <property type="entry name" value="Tetracycline Repressor, domain 2"/>
    <property type="match status" value="1"/>
</dbReference>